<dbReference type="PANTHER" id="PTHR30146:SF153">
    <property type="entry name" value="LACTOSE OPERON REPRESSOR"/>
    <property type="match status" value="1"/>
</dbReference>
<dbReference type="Gene3D" id="1.10.260.40">
    <property type="entry name" value="lambda repressor-like DNA-binding domains"/>
    <property type="match status" value="1"/>
</dbReference>
<dbReference type="GO" id="GO:0000976">
    <property type="term" value="F:transcription cis-regulatory region binding"/>
    <property type="evidence" value="ECO:0007669"/>
    <property type="project" value="TreeGrafter"/>
</dbReference>
<dbReference type="PANTHER" id="PTHR30146">
    <property type="entry name" value="LACI-RELATED TRANSCRIPTIONAL REPRESSOR"/>
    <property type="match status" value="1"/>
</dbReference>
<feature type="domain" description="HTH lacI-type" evidence="4">
    <location>
        <begin position="21"/>
        <end position="75"/>
    </location>
</feature>
<dbReference type="InterPro" id="IPR010982">
    <property type="entry name" value="Lambda_DNA-bd_dom_sf"/>
</dbReference>
<evidence type="ECO:0000256" key="2">
    <source>
        <dbReference type="ARBA" id="ARBA00023125"/>
    </source>
</evidence>
<dbReference type="GO" id="GO:0003700">
    <property type="term" value="F:DNA-binding transcription factor activity"/>
    <property type="evidence" value="ECO:0007669"/>
    <property type="project" value="TreeGrafter"/>
</dbReference>
<dbReference type="SMART" id="SM00354">
    <property type="entry name" value="HTH_LACI"/>
    <property type="match status" value="1"/>
</dbReference>
<dbReference type="PROSITE" id="PS50932">
    <property type="entry name" value="HTH_LACI_2"/>
    <property type="match status" value="1"/>
</dbReference>
<reference evidence="5" key="1">
    <citation type="journal article" date="2009" name="ISME J.">
        <title>Functional metagenomics reveals diverse beta-lactamases in a remote Alaskan soil.</title>
        <authorList>
            <person name="Allen H.K."/>
            <person name="Moe L.A."/>
            <person name="Rodbumrer J."/>
            <person name="Gaarder A."/>
            <person name="Handelsman J."/>
        </authorList>
    </citation>
    <scope>NUCLEOTIDE SEQUENCE</scope>
</reference>
<dbReference type="CDD" id="cd01545">
    <property type="entry name" value="PBP1_SalR"/>
    <property type="match status" value="1"/>
</dbReference>
<sequence>MTSNKVKPKAEPVVEMRPQAPTMSDVAKLAGVSPMTVSRVMNGDTNVRDKTRQRVDAAVAALNYVPNQAARRLAGSRPIRVGFLYSNPSAGYLSEFLVGLLNQASPNNVQLVVEKCEADEHGIEQARRLIANGVDGIILPPPLCDTPHLIDLIVASGTPAVTVACGQPDARVGGVSIDDFGAAHAMTCHLVSLGHQRIGFVIGHPNQTASARRLAGFKAAIAEKNIPSSPELIVQGMFTYRSGLDAAEVLLSLDQRPTAIFASNDDMAAAVVAIAHRLGLDVPGDLTVAGFDDTALATTIWPELTTVRQPITDMAAEAVQFLVHQIRARRNGEPDAPKHVVIGHKLIRRQSDAAPRLRPSTKVVGKPRG</sequence>
<dbReference type="Gene3D" id="3.40.50.2300">
    <property type="match status" value="2"/>
</dbReference>
<dbReference type="PRINTS" id="PR00036">
    <property type="entry name" value="HTHLACI"/>
</dbReference>
<evidence type="ECO:0000313" key="5">
    <source>
        <dbReference type="EMBL" id="ACN58886.1"/>
    </source>
</evidence>
<evidence type="ECO:0000256" key="3">
    <source>
        <dbReference type="ARBA" id="ARBA00023163"/>
    </source>
</evidence>
<proteinExistence type="predicted"/>
<organism evidence="5">
    <name type="scientific">uncultured bacterium BLR13</name>
    <dbReference type="NCBI Taxonomy" id="506515"/>
    <lineage>
        <taxon>Bacteria</taxon>
        <taxon>environmental samples</taxon>
    </lineage>
</organism>
<dbReference type="Pfam" id="PF13377">
    <property type="entry name" value="Peripla_BP_3"/>
    <property type="match status" value="1"/>
</dbReference>
<dbReference type="Pfam" id="PF00356">
    <property type="entry name" value="LacI"/>
    <property type="match status" value="1"/>
</dbReference>
<keyword evidence="3" id="KW-0804">Transcription</keyword>
<dbReference type="InterPro" id="IPR028082">
    <property type="entry name" value="Peripla_BP_I"/>
</dbReference>
<protein>
    <submittedName>
        <fullName evidence="5">LacI family transcriptional regulator</fullName>
    </submittedName>
</protein>
<dbReference type="CDD" id="cd01392">
    <property type="entry name" value="HTH_LacI"/>
    <property type="match status" value="1"/>
</dbReference>
<evidence type="ECO:0000256" key="1">
    <source>
        <dbReference type="ARBA" id="ARBA00023015"/>
    </source>
</evidence>
<dbReference type="EMBL" id="EU408352">
    <property type="protein sequence ID" value="ACN58886.1"/>
    <property type="molecule type" value="Genomic_DNA"/>
</dbReference>
<gene>
    <name evidence="5" type="ORF">AKSOIL_0271</name>
</gene>
<dbReference type="AlphaFoldDB" id="C0INK0"/>
<dbReference type="PROSITE" id="PS00356">
    <property type="entry name" value="HTH_LACI_1"/>
    <property type="match status" value="1"/>
</dbReference>
<name>C0INK0_9BACT</name>
<keyword evidence="2" id="KW-0238">DNA-binding</keyword>
<keyword evidence="1" id="KW-0805">Transcription regulation</keyword>
<accession>C0INK0</accession>
<dbReference type="SUPFAM" id="SSF47413">
    <property type="entry name" value="lambda repressor-like DNA-binding domains"/>
    <property type="match status" value="1"/>
</dbReference>
<dbReference type="InterPro" id="IPR046335">
    <property type="entry name" value="LacI/GalR-like_sensor"/>
</dbReference>
<evidence type="ECO:0000259" key="4">
    <source>
        <dbReference type="PROSITE" id="PS50932"/>
    </source>
</evidence>
<dbReference type="InterPro" id="IPR000843">
    <property type="entry name" value="HTH_LacI"/>
</dbReference>
<dbReference type="SUPFAM" id="SSF53822">
    <property type="entry name" value="Periplasmic binding protein-like I"/>
    <property type="match status" value="1"/>
</dbReference>